<comment type="similarity">
    <text evidence="2 10">Belongs to the ketopantoate reductase family.</text>
</comment>
<comment type="function">
    <text evidence="10">Catalyzes the NADPH-dependent reduction of ketopantoate into pantoic acid.</text>
</comment>
<dbReference type="InterPro" id="IPR008927">
    <property type="entry name" value="6-PGluconate_DH-like_C_sf"/>
</dbReference>
<dbReference type="Proteomes" id="UP000680815">
    <property type="component" value="Unassembled WGS sequence"/>
</dbReference>
<dbReference type="EMBL" id="JAGIYZ010000002">
    <property type="protein sequence ID" value="MBP0462768.1"/>
    <property type="molecule type" value="Genomic_DNA"/>
</dbReference>
<keyword evidence="5 10" id="KW-0566">Pantothenate biosynthesis</keyword>
<evidence type="ECO:0000313" key="13">
    <source>
        <dbReference type="EMBL" id="MBP0462768.1"/>
    </source>
</evidence>
<reference evidence="13 14" key="1">
    <citation type="submission" date="2021-03" db="EMBL/GenBank/DDBJ databases">
        <authorList>
            <person name="So Y."/>
        </authorList>
    </citation>
    <scope>NUCLEOTIDE SEQUENCE [LARGE SCALE GENOMIC DNA]</scope>
    <source>
        <strain evidence="13 14">PWR1</strain>
    </source>
</reference>
<organism evidence="13 14">
    <name type="scientific">Roseomonas nitratireducens</name>
    <dbReference type="NCBI Taxonomy" id="2820810"/>
    <lineage>
        <taxon>Bacteria</taxon>
        <taxon>Pseudomonadati</taxon>
        <taxon>Pseudomonadota</taxon>
        <taxon>Alphaproteobacteria</taxon>
        <taxon>Acetobacterales</taxon>
        <taxon>Roseomonadaceae</taxon>
        <taxon>Roseomonas</taxon>
    </lineage>
</organism>
<evidence type="ECO:0000256" key="7">
    <source>
        <dbReference type="ARBA" id="ARBA00023002"/>
    </source>
</evidence>
<sequence>MKVAVMGAGAIGCFYGGLLARAGASVTLVGRAQHVDAIRARGLLLEMGGETHGVAVAGAVTADGVAGAELVLFCVKSGDTEQVGREMAPHLRPDAVVLCLQNGVDNADRLSAVLGRPVVPVAVYVATEMAGPGHVRHHGRGELLIGPTGRDEAILALFAAAGISARVSADAIGALWGKLVVNCAYNALSALTGLPYGRMIRVPGVEAAMRDVVAECTAVAQASGIALPEGILDAVLGLAASMPAQFSSTAQDLRRGRPTEIDHLNGFVVARGEQLGIPTPVNRLLQTLVRAAETAKEG</sequence>
<evidence type="ECO:0000256" key="3">
    <source>
        <dbReference type="ARBA" id="ARBA00013014"/>
    </source>
</evidence>
<evidence type="ECO:0000256" key="6">
    <source>
        <dbReference type="ARBA" id="ARBA00022857"/>
    </source>
</evidence>
<dbReference type="InterPro" id="IPR003710">
    <property type="entry name" value="ApbA"/>
</dbReference>
<evidence type="ECO:0000259" key="11">
    <source>
        <dbReference type="Pfam" id="PF02558"/>
    </source>
</evidence>
<dbReference type="SUPFAM" id="SSF51735">
    <property type="entry name" value="NAD(P)-binding Rossmann-fold domains"/>
    <property type="match status" value="1"/>
</dbReference>
<evidence type="ECO:0000256" key="8">
    <source>
        <dbReference type="ARBA" id="ARBA00032024"/>
    </source>
</evidence>
<accession>A0ABS4AN24</accession>
<feature type="domain" description="Ketopantoate reductase N-terminal" evidence="11">
    <location>
        <begin position="3"/>
        <end position="148"/>
    </location>
</feature>
<dbReference type="PANTHER" id="PTHR43765">
    <property type="entry name" value="2-DEHYDROPANTOATE 2-REDUCTASE-RELATED"/>
    <property type="match status" value="1"/>
</dbReference>
<dbReference type="InterPro" id="IPR013752">
    <property type="entry name" value="KPA_reductase"/>
</dbReference>
<keyword evidence="7 10" id="KW-0560">Oxidoreductase</keyword>
<proteinExistence type="inferred from homology"/>
<comment type="pathway">
    <text evidence="1 10">Cofactor biosynthesis; (R)-pantothenate biosynthesis; (R)-pantoate from 3-methyl-2-oxobutanoate: step 2/2.</text>
</comment>
<evidence type="ECO:0000256" key="10">
    <source>
        <dbReference type="RuleBase" id="RU362068"/>
    </source>
</evidence>
<evidence type="ECO:0000256" key="1">
    <source>
        <dbReference type="ARBA" id="ARBA00004994"/>
    </source>
</evidence>
<evidence type="ECO:0000256" key="9">
    <source>
        <dbReference type="ARBA" id="ARBA00048793"/>
    </source>
</evidence>
<dbReference type="InterPro" id="IPR036291">
    <property type="entry name" value="NAD(P)-bd_dom_sf"/>
</dbReference>
<keyword evidence="6 10" id="KW-0521">NADP</keyword>
<dbReference type="Gene3D" id="3.40.50.720">
    <property type="entry name" value="NAD(P)-binding Rossmann-like Domain"/>
    <property type="match status" value="1"/>
</dbReference>
<dbReference type="PANTHER" id="PTHR43765:SF2">
    <property type="entry name" value="2-DEHYDROPANTOATE 2-REDUCTASE"/>
    <property type="match status" value="1"/>
</dbReference>
<keyword evidence="14" id="KW-1185">Reference proteome</keyword>
<dbReference type="Gene3D" id="1.10.1040.10">
    <property type="entry name" value="N-(1-d-carboxylethyl)-l-norvaline Dehydrogenase, domain 2"/>
    <property type="match status" value="1"/>
</dbReference>
<evidence type="ECO:0000313" key="14">
    <source>
        <dbReference type="Proteomes" id="UP000680815"/>
    </source>
</evidence>
<dbReference type="Pfam" id="PF08546">
    <property type="entry name" value="ApbA_C"/>
    <property type="match status" value="1"/>
</dbReference>
<evidence type="ECO:0000256" key="4">
    <source>
        <dbReference type="ARBA" id="ARBA00019465"/>
    </source>
</evidence>
<dbReference type="Pfam" id="PF02558">
    <property type="entry name" value="ApbA"/>
    <property type="match status" value="1"/>
</dbReference>
<comment type="caution">
    <text evidence="13">The sequence shown here is derived from an EMBL/GenBank/DDBJ whole genome shotgun (WGS) entry which is preliminary data.</text>
</comment>
<dbReference type="InterPro" id="IPR050838">
    <property type="entry name" value="Ketopantoate_reductase"/>
</dbReference>
<dbReference type="InterPro" id="IPR013332">
    <property type="entry name" value="KPR_N"/>
</dbReference>
<feature type="domain" description="Ketopantoate reductase C-terminal" evidence="12">
    <location>
        <begin position="173"/>
        <end position="292"/>
    </location>
</feature>
<evidence type="ECO:0000256" key="5">
    <source>
        <dbReference type="ARBA" id="ARBA00022655"/>
    </source>
</evidence>
<comment type="catalytic activity">
    <reaction evidence="9 10">
        <text>(R)-pantoate + NADP(+) = 2-dehydropantoate + NADPH + H(+)</text>
        <dbReference type="Rhea" id="RHEA:16233"/>
        <dbReference type="ChEBI" id="CHEBI:11561"/>
        <dbReference type="ChEBI" id="CHEBI:15378"/>
        <dbReference type="ChEBI" id="CHEBI:15980"/>
        <dbReference type="ChEBI" id="CHEBI:57783"/>
        <dbReference type="ChEBI" id="CHEBI:58349"/>
        <dbReference type="EC" id="1.1.1.169"/>
    </reaction>
</comment>
<gene>
    <name evidence="13" type="ORF">J5Y09_02485</name>
</gene>
<dbReference type="RefSeq" id="WP_209350174.1">
    <property type="nucleotide sequence ID" value="NZ_JAGIYZ010000002.1"/>
</dbReference>
<dbReference type="SUPFAM" id="SSF48179">
    <property type="entry name" value="6-phosphogluconate dehydrogenase C-terminal domain-like"/>
    <property type="match status" value="1"/>
</dbReference>
<dbReference type="EC" id="1.1.1.169" evidence="3 10"/>
<evidence type="ECO:0000259" key="12">
    <source>
        <dbReference type="Pfam" id="PF08546"/>
    </source>
</evidence>
<dbReference type="NCBIfam" id="TIGR00745">
    <property type="entry name" value="apbA_panE"/>
    <property type="match status" value="1"/>
</dbReference>
<dbReference type="InterPro" id="IPR013328">
    <property type="entry name" value="6PGD_dom2"/>
</dbReference>
<protein>
    <recommendedName>
        <fullName evidence="4 10">2-dehydropantoate 2-reductase</fullName>
        <ecNumber evidence="3 10">1.1.1.169</ecNumber>
    </recommendedName>
    <alternativeName>
        <fullName evidence="8 10">Ketopantoate reductase</fullName>
    </alternativeName>
</protein>
<name>A0ABS4AN24_9PROT</name>
<evidence type="ECO:0000256" key="2">
    <source>
        <dbReference type="ARBA" id="ARBA00007870"/>
    </source>
</evidence>